<sequence>MIEKLNQIIKNMPDDEAKSLLHHILIQLDLMETDLSEDRVKILTEIPKQLIESQKPRLHIRESKHVHIAFGDSPAGCIKYMLKQANLKEDYVILFSDAFSIGPIHQLELEAGQVARQQWLSRNLNSYDLYFEEEYLSAFRQSMEELQSIPLDIPITIWKANNAHEHVGLCFVLAHLQNRGTIRVINTSKAYRELLSEAYDIRGTGELSPEQLAIIYEKYENSASLTEEERKGFEQEWKLLSETTDLLRIWNENQVQSVQEDYFDSFIIECAKNLEKERTEGEFYKAPSLIGEVLGHLEQSVGDVFLEYRLRTLIGQGVFEMEGTLKAMRYYSVKLKK</sequence>
<organism evidence="3 4">
    <name type="scientific">Bacillus bingmayongensis</name>
    <dbReference type="NCBI Taxonomy" id="1150157"/>
    <lineage>
        <taxon>Bacteria</taxon>
        <taxon>Bacillati</taxon>
        <taxon>Bacillota</taxon>
        <taxon>Bacilli</taxon>
        <taxon>Bacillales</taxon>
        <taxon>Bacillaceae</taxon>
        <taxon>Bacillus</taxon>
    </lineage>
</organism>
<dbReference type="Pfam" id="PF12395">
    <property type="entry name" value="DUF3658"/>
    <property type="match status" value="1"/>
</dbReference>
<dbReference type="InterPro" id="IPR022123">
    <property type="entry name" value="DUF3658"/>
</dbReference>
<reference evidence="4" key="1">
    <citation type="submission" date="2023-11" db="EMBL/GenBank/DDBJ databases">
        <title>Genome Sequence of Bacillus pseudomycoides stain BUPM19.</title>
        <authorList>
            <person name="Farhat A."/>
        </authorList>
    </citation>
    <scope>NUCLEOTIDE SEQUENCE [LARGE SCALE GENOMIC DNA]</scope>
    <source>
        <strain evidence="4">BUPM19</strain>
    </source>
</reference>
<dbReference type="EMBL" id="JAXOVW010000063">
    <property type="protein sequence ID" value="MDZ5609439.1"/>
    <property type="molecule type" value="Genomic_DNA"/>
</dbReference>
<dbReference type="Pfam" id="PF08874">
    <property type="entry name" value="DUF1835"/>
    <property type="match status" value="1"/>
</dbReference>
<evidence type="ECO:0000313" key="3">
    <source>
        <dbReference type="EMBL" id="MDZ5609439.1"/>
    </source>
</evidence>
<proteinExistence type="predicted"/>
<dbReference type="Proteomes" id="UP001291930">
    <property type="component" value="Unassembled WGS sequence"/>
</dbReference>
<feature type="domain" description="DUF3658" evidence="2">
    <location>
        <begin position="220"/>
        <end position="331"/>
    </location>
</feature>
<evidence type="ECO:0000259" key="2">
    <source>
        <dbReference type="Pfam" id="PF12395"/>
    </source>
</evidence>
<accession>A0ABU5K189</accession>
<feature type="domain" description="DUF1835" evidence="1">
    <location>
        <begin position="66"/>
        <end position="186"/>
    </location>
</feature>
<name>A0ABU5K189_9BACI</name>
<evidence type="ECO:0000313" key="4">
    <source>
        <dbReference type="Proteomes" id="UP001291930"/>
    </source>
</evidence>
<comment type="caution">
    <text evidence="3">The sequence shown here is derived from an EMBL/GenBank/DDBJ whole genome shotgun (WGS) entry which is preliminary data.</text>
</comment>
<protein>
    <submittedName>
        <fullName evidence="3">DUF1835 domain-containing protein</fullName>
    </submittedName>
</protein>
<dbReference type="InterPro" id="IPR014973">
    <property type="entry name" value="DUF1835"/>
</dbReference>
<evidence type="ECO:0000259" key="1">
    <source>
        <dbReference type="Pfam" id="PF08874"/>
    </source>
</evidence>
<gene>
    <name evidence="3" type="ORF">U2I54_20825</name>
</gene>
<keyword evidence="4" id="KW-1185">Reference proteome</keyword>